<dbReference type="Proteomes" id="UP000037460">
    <property type="component" value="Unassembled WGS sequence"/>
</dbReference>
<gene>
    <name evidence="2" type="ORF">Ctob_002503</name>
</gene>
<accession>A0A0M0JRQ0</accession>
<feature type="compositionally biased region" description="Low complexity" evidence="1">
    <location>
        <begin position="109"/>
        <end position="121"/>
    </location>
</feature>
<comment type="caution">
    <text evidence="2">The sequence shown here is derived from an EMBL/GenBank/DDBJ whole genome shotgun (WGS) entry which is preliminary data.</text>
</comment>
<dbReference type="InterPro" id="IPR036034">
    <property type="entry name" value="PDZ_sf"/>
</dbReference>
<feature type="region of interest" description="Disordered" evidence="1">
    <location>
        <begin position="58"/>
        <end position="121"/>
    </location>
</feature>
<dbReference type="AlphaFoldDB" id="A0A0M0JRQ0"/>
<evidence type="ECO:0000313" key="2">
    <source>
        <dbReference type="EMBL" id="KOO29165.1"/>
    </source>
</evidence>
<organism evidence="2 3">
    <name type="scientific">Chrysochromulina tobinii</name>
    <dbReference type="NCBI Taxonomy" id="1460289"/>
    <lineage>
        <taxon>Eukaryota</taxon>
        <taxon>Haptista</taxon>
        <taxon>Haptophyta</taxon>
        <taxon>Prymnesiophyceae</taxon>
        <taxon>Prymnesiales</taxon>
        <taxon>Chrysochromulinaceae</taxon>
        <taxon>Chrysochromulina</taxon>
    </lineage>
</organism>
<proteinExistence type="predicted"/>
<evidence type="ECO:0008006" key="4">
    <source>
        <dbReference type="Google" id="ProtNLM"/>
    </source>
</evidence>
<evidence type="ECO:0000313" key="3">
    <source>
        <dbReference type="Proteomes" id="UP000037460"/>
    </source>
</evidence>
<keyword evidence="3" id="KW-1185">Reference proteome</keyword>
<dbReference type="EMBL" id="JWZX01002453">
    <property type="protein sequence ID" value="KOO29165.1"/>
    <property type="molecule type" value="Genomic_DNA"/>
</dbReference>
<name>A0A0M0JRQ0_9EUKA</name>
<dbReference type="SUPFAM" id="SSF50156">
    <property type="entry name" value="PDZ domain-like"/>
    <property type="match status" value="1"/>
</dbReference>
<protein>
    <recommendedName>
        <fullName evidence="4">PDZ domain-containing protein</fullName>
    </recommendedName>
</protein>
<reference evidence="3" key="1">
    <citation type="journal article" date="2015" name="PLoS Genet.">
        <title>Genome Sequence and Transcriptome Analyses of Chrysochromulina tobin: Metabolic Tools for Enhanced Algal Fitness in the Prominent Order Prymnesiales (Haptophyceae).</title>
        <authorList>
            <person name="Hovde B.T."/>
            <person name="Deodato C.R."/>
            <person name="Hunsperger H.M."/>
            <person name="Ryken S.A."/>
            <person name="Yost W."/>
            <person name="Jha R.K."/>
            <person name="Patterson J."/>
            <person name="Monnat R.J. Jr."/>
            <person name="Barlow S.B."/>
            <person name="Starkenburg S.R."/>
            <person name="Cattolico R.A."/>
        </authorList>
    </citation>
    <scope>NUCLEOTIDE SEQUENCE</scope>
    <source>
        <strain evidence="3">CCMP291</strain>
    </source>
</reference>
<sequence>MDSHGDHKAKVHLDVASPQKLAQQAQQVQQVQHTDLFAAFGQLSQRLFGDFGNAERTAPAAPTVETVAEDDDEAPGATEEERVPEPAESASTGDGLMSQPVAPNEDGSAFPASPDAGTAAAAPTGQHSYVFEAPGSLGLNLEIRKSSGGLLGAKERLLVKSVEPGGAGALAGVPVDAEVTGVNGTPMGPTQLWDRLAQAAANSERPLIIDMYLSVPRKKRFF</sequence>
<evidence type="ECO:0000256" key="1">
    <source>
        <dbReference type="SAM" id="MobiDB-lite"/>
    </source>
</evidence>